<feature type="region of interest" description="Disordered" evidence="1">
    <location>
        <begin position="56"/>
        <end position="101"/>
    </location>
</feature>
<feature type="transmembrane region" description="Helical" evidence="2">
    <location>
        <begin position="27"/>
        <end position="48"/>
    </location>
</feature>
<sequence length="101" mass="11071">MAGKFNWLSKLGATDQAIAIFNTQPSLFATLILVLASLLAQIVLLLYIHRATKKLQEQAERNARDDDAKDESDYLGPSSSASRAPPPPPSRPPRKARSSRL</sequence>
<feature type="compositionally biased region" description="Basic and acidic residues" evidence="1">
    <location>
        <begin position="56"/>
        <end position="67"/>
    </location>
</feature>
<evidence type="ECO:0000256" key="1">
    <source>
        <dbReference type="SAM" id="MobiDB-lite"/>
    </source>
</evidence>
<comment type="caution">
    <text evidence="3">The sequence shown here is derived from an EMBL/GenBank/DDBJ whole genome shotgun (WGS) entry which is preliminary data.</text>
</comment>
<dbReference type="Proteomes" id="UP000053831">
    <property type="component" value="Unassembled WGS sequence"/>
</dbReference>
<proteinExistence type="predicted"/>
<evidence type="ECO:0000313" key="3">
    <source>
        <dbReference type="EMBL" id="KOS22111.1"/>
    </source>
</evidence>
<gene>
    <name evidence="3" type="ORF">ESCO_001908</name>
</gene>
<feature type="compositionally biased region" description="Basic residues" evidence="1">
    <location>
        <begin position="92"/>
        <end position="101"/>
    </location>
</feature>
<dbReference type="EMBL" id="LGSR01000006">
    <property type="protein sequence ID" value="KOS22111.1"/>
    <property type="molecule type" value="Genomic_DNA"/>
</dbReference>
<evidence type="ECO:0000256" key="2">
    <source>
        <dbReference type="SAM" id="Phobius"/>
    </source>
</evidence>
<reference evidence="3 4" key="1">
    <citation type="submission" date="2015-07" db="EMBL/GenBank/DDBJ databases">
        <title>The genome of the fungus Escovopsis weberi, a specialized disease agent of ant agriculture.</title>
        <authorList>
            <person name="de Man T.J."/>
            <person name="Stajich J.E."/>
            <person name="Kubicek C.P."/>
            <person name="Chenthamara K."/>
            <person name="Atanasova L."/>
            <person name="Druzhinina I.S."/>
            <person name="Birnbaum S."/>
            <person name="Barribeau S.M."/>
            <person name="Teiling C."/>
            <person name="Suen G."/>
            <person name="Currie C."/>
            <person name="Gerardo N.M."/>
        </authorList>
    </citation>
    <scope>NUCLEOTIDE SEQUENCE [LARGE SCALE GENOMIC DNA]</scope>
</reference>
<keyword evidence="2" id="KW-1133">Transmembrane helix</keyword>
<name>A0A0M8N8E2_ESCWE</name>
<organism evidence="3 4">
    <name type="scientific">Escovopsis weberi</name>
    <dbReference type="NCBI Taxonomy" id="150374"/>
    <lineage>
        <taxon>Eukaryota</taxon>
        <taxon>Fungi</taxon>
        <taxon>Dikarya</taxon>
        <taxon>Ascomycota</taxon>
        <taxon>Pezizomycotina</taxon>
        <taxon>Sordariomycetes</taxon>
        <taxon>Hypocreomycetidae</taxon>
        <taxon>Hypocreales</taxon>
        <taxon>Hypocreaceae</taxon>
        <taxon>Escovopsis</taxon>
    </lineage>
</organism>
<keyword evidence="2" id="KW-0472">Membrane</keyword>
<accession>A0A0M8N8E2</accession>
<protein>
    <submittedName>
        <fullName evidence="3">Uncharacterized protein</fullName>
    </submittedName>
</protein>
<evidence type="ECO:0000313" key="4">
    <source>
        <dbReference type="Proteomes" id="UP000053831"/>
    </source>
</evidence>
<keyword evidence="4" id="KW-1185">Reference proteome</keyword>
<keyword evidence="2" id="KW-0812">Transmembrane</keyword>
<dbReference type="AlphaFoldDB" id="A0A0M8N8E2"/>
<dbReference type="OrthoDB" id="3943049at2759"/>